<dbReference type="GO" id="GO:0016757">
    <property type="term" value="F:glycosyltransferase activity"/>
    <property type="evidence" value="ECO:0007669"/>
    <property type="project" value="InterPro"/>
</dbReference>
<dbReference type="AlphaFoldDB" id="A0A1M6Y620"/>
<reference evidence="6" key="4">
    <citation type="journal article" date="2019" name="Int. J. Syst. Evol. Microbiol.">
        <title>The Global Catalogue of Microorganisms (GCM) 10K type strain sequencing project: providing services to taxonomists for standard genome sequencing and annotation.</title>
        <authorList>
            <consortium name="The Broad Institute Genomics Platform"/>
            <consortium name="The Broad Institute Genome Sequencing Center for Infectious Disease"/>
            <person name="Wu L."/>
            <person name="Ma J."/>
        </authorList>
    </citation>
    <scope>NUCLEOTIDE SEQUENCE [LARGE SCALE GENOMIC DNA]</scope>
    <source>
        <strain evidence="6">CGMCC 1.12707</strain>
    </source>
</reference>
<dbReference type="Proteomes" id="UP000650994">
    <property type="component" value="Unassembled WGS sequence"/>
</dbReference>
<proteinExistence type="predicted"/>
<dbReference type="EMBL" id="BMFL01000005">
    <property type="protein sequence ID" value="GGE93392.1"/>
    <property type="molecule type" value="Genomic_DNA"/>
</dbReference>
<evidence type="ECO:0000313" key="6">
    <source>
        <dbReference type="Proteomes" id="UP000650994"/>
    </source>
</evidence>
<evidence type="ECO:0000259" key="1">
    <source>
        <dbReference type="Pfam" id="PF00534"/>
    </source>
</evidence>
<feature type="domain" description="Glycosyl transferase family 1" evidence="1">
    <location>
        <begin position="196"/>
        <end position="350"/>
    </location>
</feature>
<reference evidence="4" key="2">
    <citation type="submission" date="2016-11" db="EMBL/GenBank/DDBJ databases">
        <authorList>
            <person name="Jaros S."/>
            <person name="Januszkiewicz K."/>
            <person name="Wedrychowicz H."/>
        </authorList>
    </citation>
    <scope>NUCLEOTIDE SEQUENCE [LARGE SCALE GENOMIC DNA]</scope>
    <source>
        <strain evidence="4">DSM 27989</strain>
    </source>
</reference>
<dbReference type="InterPro" id="IPR023881">
    <property type="entry name" value="Thiol_BshA"/>
</dbReference>
<sequence length="379" mass="42565">MKIGIVCYPTYGGSGIVATELGMDLAEKGHEVHFFSTNVPARLNIKLPNIYFHRIHVETYPLFQYQPYDLALSTILYDKVLHYELDLVHVHYAIPHAYAAYFTKQMLQRKGYYLPIVTTLHGTDITLVGKHPVYRTAVEFSINESDVVTSVSESLKQDTLAAFDITNDIQVVPNFIDNEQYLPEKCVCCRNNFALPNEKVILHTSNLRKVKRIQDVIGAFNLIQQKIPAKLIIAGEGPEWELADQMIQDYGIQDKVKSLGMVSDLADVLKASDLFLLPSEQESFGLAALEAMAANVPVISSNAGGIPEVNIDGVTGFVCPVGDIEMMAEKAIYILENDQRLHEFSLQAKEQAIRFDKKNILPLYEDLYRKAIAREKIGL</sequence>
<dbReference type="NCBIfam" id="TIGR03999">
    <property type="entry name" value="thiol_BshA"/>
    <property type="match status" value="1"/>
</dbReference>
<dbReference type="Gene3D" id="3.40.50.2000">
    <property type="entry name" value="Glycogen Phosphorylase B"/>
    <property type="match status" value="2"/>
</dbReference>
<dbReference type="Proteomes" id="UP000184120">
    <property type="component" value="Unassembled WGS sequence"/>
</dbReference>
<organism evidence="4 5">
    <name type="scientific">Chishuiella changwenlii</name>
    <dbReference type="NCBI Taxonomy" id="1434701"/>
    <lineage>
        <taxon>Bacteria</taxon>
        <taxon>Pseudomonadati</taxon>
        <taxon>Bacteroidota</taxon>
        <taxon>Flavobacteriia</taxon>
        <taxon>Flavobacteriales</taxon>
        <taxon>Weeksellaceae</taxon>
        <taxon>Chishuiella</taxon>
    </lineage>
</organism>
<dbReference type="PANTHER" id="PTHR12526">
    <property type="entry name" value="GLYCOSYLTRANSFERASE"/>
    <property type="match status" value="1"/>
</dbReference>
<name>A0A1M6Y620_9FLAO</name>
<keyword evidence="6" id="KW-1185">Reference proteome</keyword>
<evidence type="ECO:0000313" key="3">
    <source>
        <dbReference type="EMBL" id="GGE93392.1"/>
    </source>
</evidence>
<dbReference type="Pfam" id="PF13439">
    <property type="entry name" value="Glyco_transf_4"/>
    <property type="match status" value="1"/>
</dbReference>
<reference evidence="3" key="1">
    <citation type="journal article" date="2014" name="Int. J. Syst. Evol. Microbiol.">
        <title>Complete genome of a new Firmicutes species belonging to the dominant human colonic microbiota ('Ruminococcus bicirculans') reveals two chromosomes and a selective capacity to utilize plant glucans.</title>
        <authorList>
            <consortium name="NISC Comparative Sequencing Program"/>
            <person name="Wegmann U."/>
            <person name="Louis P."/>
            <person name="Goesmann A."/>
            <person name="Henrissat B."/>
            <person name="Duncan S.H."/>
            <person name="Flint H.J."/>
        </authorList>
    </citation>
    <scope>NUCLEOTIDE SEQUENCE</scope>
    <source>
        <strain evidence="3">CGMCC 1.12707</strain>
    </source>
</reference>
<evidence type="ECO:0000259" key="2">
    <source>
        <dbReference type="Pfam" id="PF13439"/>
    </source>
</evidence>
<dbReference type="OrthoDB" id="9810929at2"/>
<dbReference type="PANTHER" id="PTHR12526:SF599">
    <property type="entry name" value="N-ACETYL-ALPHA-D-GLUCOSAMINYL L-MALATE SYNTHASE"/>
    <property type="match status" value="1"/>
</dbReference>
<evidence type="ECO:0000313" key="5">
    <source>
        <dbReference type="Proteomes" id="UP000184120"/>
    </source>
</evidence>
<dbReference type="EMBL" id="FRBH01000006">
    <property type="protein sequence ID" value="SHL13714.1"/>
    <property type="molecule type" value="Genomic_DNA"/>
</dbReference>
<dbReference type="SUPFAM" id="SSF53756">
    <property type="entry name" value="UDP-Glycosyltransferase/glycogen phosphorylase"/>
    <property type="match status" value="1"/>
</dbReference>
<dbReference type="STRING" id="1434701.SAMN05443634_106105"/>
<dbReference type="InterPro" id="IPR001296">
    <property type="entry name" value="Glyco_trans_1"/>
</dbReference>
<dbReference type="RefSeq" id="WP_072931684.1">
    <property type="nucleotide sequence ID" value="NZ_BMFL01000005.1"/>
</dbReference>
<reference evidence="3" key="5">
    <citation type="submission" date="2024-05" db="EMBL/GenBank/DDBJ databases">
        <authorList>
            <person name="Sun Q."/>
            <person name="Zhou Y."/>
        </authorList>
    </citation>
    <scope>NUCLEOTIDE SEQUENCE</scope>
    <source>
        <strain evidence="3">CGMCC 1.12707</strain>
    </source>
</reference>
<dbReference type="Pfam" id="PF00534">
    <property type="entry name" value="Glycos_transf_1"/>
    <property type="match status" value="1"/>
</dbReference>
<dbReference type="GO" id="GO:0071793">
    <property type="term" value="P:bacillithiol biosynthetic process"/>
    <property type="evidence" value="ECO:0007669"/>
    <property type="project" value="InterPro"/>
</dbReference>
<protein>
    <submittedName>
        <fullName evidence="4">N-acetyl-alpha-D-glucosaminyl L-malate synthase BshA</fullName>
    </submittedName>
</protein>
<feature type="domain" description="Glycosyltransferase subfamily 4-like N-terminal" evidence="2">
    <location>
        <begin position="11"/>
        <end position="179"/>
    </location>
</feature>
<dbReference type="InterPro" id="IPR028098">
    <property type="entry name" value="Glyco_trans_4-like_N"/>
</dbReference>
<gene>
    <name evidence="3" type="ORF">GCM10010984_08770</name>
    <name evidence="4" type="ORF">SAMN05443634_106105</name>
</gene>
<accession>A0A1M6Y620</accession>
<evidence type="ECO:0000313" key="4">
    <source>
        <dbReference type="EMBL" id="SHL13714.1"/>
    </source>
</evidence>
<reference evidence="5" key="3">
    <citation type="submission" date="2016-11" db="EMBL/GenBank/DDBJ databases">
        <authorList>
            <person name="Varghese N."/>
            <person name="Submissions S."/>
        </authorList>
    </citation>
    <scope>NUCLEOTIDE SEQUENCE [LARGE SCALE GENOMIC DNA]</scope>
    <source>
        <strain evidence="5">DSM 27989</strain>
    </source>
</reference>